<proteinExistence type="predicted"/>
<accession>A0A644YMX1</accession>
<sequence>MLVGKHHLCAAVKVRQLAQTPGDDVKIHLHGFKHALVRHERNRRALLARSPELGQRRYGFAGDDLARFVRFTAKLYAVEPPVRADLDLKPFGERVDHRSANAVEPAGIAVGIVAELAARVELGKHDLHAGNARLFVNLHGNAAAVVGNGHGVVLMQRHGDFVGVAVGGFVDGVVDDFPEEVMQAALSRGADVHARTHANRVQPLHDFDFIYRVVRCHTNS</sequence>
<reference evidence="1" key="1">
    <citation type="submission" date="2019-08" db="EMBL/GenBank/DDBJ databases">
        <authorList>
            <person name="Kucharzyk K."/>
            <person name="Murdoch R.W."/>
            <person name="Higgins S."/>
            <person name="Loffler F."/>
        </authorList>
    </citation>
    <scope>NUCLEOTIDE SEQUENCE</scope>
</reference>
<name>A0A644YMX1_9ZZZZ</name>
<protein>
    <submittedName>
        <fullName evidence="1">Uncharacterized protein</fullName>
    </submittedName>
</protein>
<dbReference type="AlphaFoldDB" id="A0A644YMX1"/>
<comment type="caution">
    <text evidence="1">The sequence shown here is derived from an EMBL/GenBank/DDBJ whole genome shotgun (WGS) entry which is preliminary data.</text>
</comment>
<organism evidence="1">
    <name type="scientific">bioreactor metagenome</name>
    <dbReference type="NCBI Taxonomy" id="1076179"/>
    <lineage>
        <taxon>unclassified sequences</taxon>
        <taxon>metagenomes</taxon>
        <taxon>ecological metagenomes</taxon>
    </lineage>
</organism>
<gene>
    <name evidence="1" type="ORF">SDC9_74368</name>
</gene>
<evidence type="ECO:0000313" key="1">
    <source>
        <dbReference type="EMBL" id="MPM27853.1"/>
    </source>
</evidence>
<dbReference type="EMBL" id="VSSQ01005102">
    <property type="protein sequence ID" value="MPM27853.1"/>
    <property type="molecule type" value="Genomic_DNA"/>
</dbReference>